<comment type="caution">
    <text evidence="5">The sequence shown here is derived from an EMBL/GenBank/DDBJ whole genome shotgun (WGS) entry which is preliminary data.</text>
</comment>
<organism evidence="5 6">
    <name type="scientific">Macrococcus hajekii</name>
    <dbReference type="NCBI Taxonomy" id="198482"/>
    <lineage>
        <taxon>Bacteria</taxon>
        <taxon>Bacillati</taxon>
        <taxon>Bacillota</taxon>
        <taxon>Bacilli</taxon>
        <taxon>Bacillales</taxon>
        <taxon>Staphylococcaceae</taxon>
        <taxon>Macrococcus</taxon>
    </lineage>
</organism>
<dbReference type="OrthoDB" id="2418217at2"/>
<name>A0A4R6BHZ3_9STAP</name>
<keyword evidence="6" id="KW-1185">Reference proteome</keyword>
<dbReference type="RefSeq" id="WP_133430680.1">
    <property type="nucleotide sequence ID" value="NZ_BMCC01000006.1"/>
</dbReference>
<feature type="domain" description="Transcriptional regulator SarA/SarZ/Rot-like helix-turn-helix" evidence="4">
    <location>
        <begin position="26"/>
        <end position="106"/>
    </location>
</feature>
<sequence>MAIKKATEKGLVFFKEVNKIRTILDEFLEEDQLNIYDIELLFIICQNEQIELRSIIQQQLIKTNQINRSVKKLFEMKLIDKKRLPEDERTVRLYIKASNRDKVEALLINFSNRISEAGLVN</sequence>
<evidence type="ECO:0000256" key="3">
    <source>
        <dbReference type="ARBA" id="ARBA00023163"/>
    </source>
</evidence>
<proteinExistence type="predicted"/>
<dbReference type="EMBL" id="SCWE01000006">
    <property type="protein sequence ID" value="TDM01148.1"/>
    <property type="molecule type" value="Genomic_DNA"/>
</dbReference>
<dbReference type="Gene3D" id="1.10.10.10">
    <property type="entry name" value="Winged helix-like DNA-binding domain superfamily/Winged helix DNA-binding domain"/>
    <property type="match status" value="1"/>
</dbReference>
<dbReference type="AlphaFoldDB" id="A0A4R6BHZ3"/>
<evidence type="ECO:0000256" key="2">
    <source>
        <dbReference type="ARBA" id="ARBA00023125"/>
    </source>
</evidence>
<dbReference type="Proteomes" id="UP000295328">
    <property type="component" value="Unassembled WGS sequence"/>
</dbReference>
<keyword evidence="1" id="KW-0805">Transcription regulation</keyword>
<protein>
    <recommendedName>
        <fullName evidence="4">Transcriptional regulator SarA/SarZ/Rot-like helix-turn-helix domain-containing protein</fullName>
    </recommendedName>
</protein>
<evidence type="ECO:0000313" key="6">
    <source>
        <dbReference type="Proteomes" id="UP000295328"/>
    </source>
</evidence>
<dbReference type="SUPFAM" id="SSF46785">
    <property type="entry name" value="Winged helix' DNA-binding domain"/>
    <property type="match status" value="1"/>
</dbReference>
<dbReference type="InterPro" id="IPR036390">
    <property type="entry name" value="WH_DNA-bd_sf"/>
</dbReference>
<evidence type="ECO:0000259" key="4">
    <source>
        <dbReference type="Pfam" id="PF22381"/>
    </source>
</evidence>
<dbReference type="GO" id="GO:0003677">
    <property type="term" value="F:DNA binding"/>
    <property type="evidence" value="ECO:0007669"/>
    <property type="project" value="UniProtKB-KW"/>
</dbReference>
<evidence type="ECO:0000256" key="1">
    <source>
        <dbReference type="ARBA" id="ARBA00023015"/>
    </source>
</evidence>
<reference evidence="5 6" key="1">
    <citation type="submission" date="2019-01" db="EMBL/GenBank/DDBJ databases">
        <title>Draft genome sequences of the type strains of six Macrococcus species.</title>
        <authorList>
            <person name="Mazhar S."/>
            <person name="Altermann E."/>
            <person name="Hill C."/>
            <person name="Mcauliffe O."/>
        </authorList>
    </citation>
    <scope>NUCLEOTIDE SEQUENCE [LARGE SCALE GENOMIC DNA]</scope>
    <source>
        <strain evidence="5 6">CCM4809</strain>
    </source>
</reference>
<keyword evidence="2" id="KW-0238">DNA-binding</keyword>
<dbReference type="InterPro" id="IPR036388">
    <property type="entry name" value="WH-like_DNA-bd_sf"/>
</dbReference>
<gene>
    <name evidence="5" type="ORF">ERX37_10745</name>
</gene>
<dbReference type="Pfam" id="PF22381">
    <property type="entry name" value="Staph_reg_Sar_Rot"/>
    <property type="match status" value="1"/>
</dbReference>
<evidence type="ECO:0000313" key="5">
    <source>
        <dbReference type="EMBL" id="TDM01148.1"/>
    </source>
</evidence>
<accession>A0A4R6BHZ3</accession>
<keyword evidence="3" id="KW-0804">Transcription</keyword>
<dbReference type="InterPro" id="IPR055166">
    <property type="entry name" value="Transc_reg_Sar_Rot_HTH"/>
</dbReference>